<dbReference type="GO" id="GO:0005576">
    <property type="term" value="C:extracellular region"/>
    <property type="evidence" value="ECO:0007669"/>
    <property type="project" value="UniProtKB-SubCell"/>
</dbReference>
<evidence type="ECO:0000256" key="1">
    <source>
        <dbReference type="ARBA" id="ARBA00004613"/>
    </source>
</evidence>
<dbReference type="InterPro" id="IPR011049">
    <property type="entry name" value="Serralysin-like_metalloprot_C"/>
</dbReference>
<feature type="domain" description="Haemolysin-type calcium binding-related" evidence="5">
    <location>
        <begin position="1817"/>
        <end position="1849"/>
    </location>
</feature>
<feature type="region of interest" description="Disordered" evidence="4">
    <location>
        <begin position="507"/>
        <end position="578"/>
    </location>
</feature>
<feature type="compositionally biased region" description="Low complexity" evidence="4">
    <location>
        <begin position="526"/>
        <end position="566"/>
    </location>
</feature>
<name>A0A4R2N1R0_9PAST</name>
<feature type="domain" description="Haemolysin-type calcium binding-related" evidence="5">
    <location>
        <begin position="1549"/>
        <end position="1574"/>
    </location>
</feature>
<dbReference type="PANTHER" id="PTHR38340:SF1">
    <property type="entry name" value="S-LAYER PROTEIN"/>
    <property type="match status" value="1"/>
</dbReference>
<dbReference type="InterPro" id="IPR050557">
    <property type="entry name" value="RTX_toxin/Mannuronan_C5-epim"/>
</dbReference>
<organism evidence="6 7">
    <name type="scientific">Bisgaardia hudsonensis</name>
    <dbReference type="NCBI Taxonomy" id="109472"/>
    <lineage>
        <taxon>Bacteria</taxon>
        <taxon>Pseudomonadati</taxon>
        <taxon>Pseudomonadota</taxon>
        <taxon>Gammaproteobacteria</taxon>
        <taxon>Pasteurellales</taxon>
        <taxon>Pasteurellaceae</taxon>
        <taxon>Bisgaardia</taxon>
    </lineage>
</organism>
<gene>
    <name evidence="6" type="ORF">EV697_102364</name>
</gene>
<keyword evidence="3" id="KW-0106">Calcium</keyword>
<dbReference type="Pfam" id="PF06594">
    <property type="entry name" value="HCBP_related"/>
    <property type="match status" value="7"/>
</dbReference>
<dbReference type="Pfam" id="PF00353">
    <property type="entry name" value="HemolysinCabind"/>
    <property type="match status" value="7"/>
</dbReference>
<dbReference type="InterPro" id="IPR018511">
    <property type="entry name" value="Hemolysin-typ_Ca-bd_CS"/>
</dbReference>
<dbReference type="OrthoDB" id="1676884at2"/>
<evidence type="ECO:0000256" key="4">
    <source>
        <dbReference type="SAM" id="MobiDB-lite"/>
    </source>
</evidence>
<dbReference type="EMBL" id="SLXI01000002">
    <property type="protein sequence ID" value="TCP13478.1"/>
    <property type="molecule type" value="Genomic_DNA"/>
</dbReference>
<evidence type="ECO:0000313" key="7">
    <source>
        <dbReference type="Proteomes" id="UP000294841"/>
    </source>
</evidence>
<feature type="domain" description="Haemolysin-type calcium binding-related" evidence="5">
    <location>
        <begin position="1677"/>
        <end position="1703"/>
    </location>
</feature>
<feature type="domain" description="Haemolysin-type calcium binding-related" evidence="5">
    <location>
        <begin position="1274"/>
        <end position="1299"/>
    </location>
</feature>
<accession>A0A4R2N1R0</accession>
<dbReference type="InterPro" id="IPR001343">
    <property type="entry name" value="Hemolysn_Ca-bd"/>
</dbReference>
<sequence>MSGTNNALLASVAYINFFDESGNPINGEKIKETLKDPKDGRSLTQAQADQFVDNYEVLHQQLETSSGFSAMVVKEKKSNKYHFVVRGTADLRDFLADGQLVLTGLAKDQLIDALNYYKLVTTPEGEVYDEIDLINFPPNARAPGAKPKVDEITTSKKQGLGIVKGPLDAVGHSLGHSINIALNSIVGGIDEVIGLNGAGADLEKNSGLLNQLASLSSGGQVQYDKSNITNYVGEKARLIASDKVYKQYGKVVILKTGFEYTLPEEQPHYGNDDTYVTSLSNISVLLSQAIDDHGVNTLIPAMDEDKISESTKVILEYTKGKESEEDKEDVKIYFPGEHIRLEGDIFYDRIRYEQYGHQMTAEEIKEIKKIKENIQKGLLSGSILESYDPDSKTAVFSSVQLFDMSHDGYTNYKYTLTGLNLPPKIKVSQEGYLEFSADLLTITPIDKNGEVVGDSITIEDFKNGQLGIILSDIMEIERSMYASFYTGDNISLRKVDYSKNNNSYVGNSDWGNSQHGDTRNHGADLDSPSDNDFNASDSSNGSSNDSSGSNNSDDSNDSDGSNGNNNTPPPPNRRGRNHQVYDPLVLDLDGDGIDSIGYDGRNGALFDHDSDGIRTATGWIKSDDAFLVLDRNSDGKINNASELFSDTITLSDSTRSEHGFAALKDLDANNDNLVDKQDPLFSQLQLWRDLNQNGISEGNELFSLSDFSVKSLYTDYENRHDVVDGGNVLSQLGKYEKEDGSFGVMADLNFTFNPFYSRFTEDLTLSQEQQKVINLKGVGRVRDLRESASLSPELNNLLQQYSNAETRDVQLALLPTILEKWAKTDKKYKDYGLKLEKTVETDDPKATVVRATPSELKALRNVQHDPKVMQRFEENKAKISAINSLYGMNINQLYYTTDKDIGYITDKVNRIHDRTVQFAYESLLFQTRLKKYVSSIRFNYKNGTVALDFSETEKLFNQKFLESPKEALTDLSEYLAYQNMSSEWQNGLALLNRYLEFARKAGFEESWKESSQNTIHRLQQKGILFTDHINLDSTQNNDILIGNSENNILTAKKGDDTLIGGSGDDTLKGGYGADTYVFSKGHGQDIIYEYSDYNHRAHDIDVIRFTDVASDEVKYRRVENDLLLFGYNGEDSITIKYFYNHEDYQINSFEFTDKTISLKELGQQGMRVFGTAEGDTIVDWDANSIIEGGLGHDIIDAKSGDDTLIGGVGNDILKGNYGADTYIFSKGHGQDTIYEYSDYNHRAHDIDTIRFTDVASDEVKYRRIGDDLLLFGYNDEDSITIKSFFDHEDYQINHFEFSDRQINLGTLIEEGIHLYGTDGNDTIVDHSTWDSILEGGAGDDVLKGSYGADTYIFSKGHGQDTIYEYSDYNHRAHDIDTIRFTDVTSNEVKYRRIGDDLLLFGYNGDDSIMIKYFYNHEDYQINRFEFSDKIISLKELGQQGMPLYGTENDDAIVDWNANSIIEGGLGNDIIDAKNGDDTLIGGVGNDILKGNYGADTYIFSKGHGQDTIYEYSDYNHRAHDIDTIRFTDVASDEVKYRRIGDDLLLFGYNDEDSITIKSFFDHEDYQINHFEFSDRQINLGTLIEEGIHLYGTDGNDTIVDHSTWDSILEGGAGDDVLKGSYGADTYIFSKGHGQDTIYEYSDYNHRAHDIDTIRFTDVTSNEVKYRRIGDDLLLFGYNGDDSIMIKYFYNHEDYQIDRFEFSDKIISLKELGQQGMSLYGTENDDTIIDWNANSIIEGGLGNDIIDAKNGDDMLIGGVGNDILKGNYGADTYIFSKGHGQDTIYEYSDYNHRAHDIDTIRFTDVASDEVKYRRVDDDLLLFDYNGDDSITIKDFYDHEDYQINRFEFTDRQVDLSTLIKEGIHLYGTEGDDIVEDYQDWDSILEGGKGNDILKGSYGADTYVFSKRHGQDIVYEYSDYNHRVHDIDTIRFTDLNDPKNLWFSKKDSHLLITNLETSDTITVNNWYLHKDYQIERVELNDNKVLTSAEVEKLVSAMATFEASHSSDILSVPRSEVEQYINSLAVTSYYG</sequence>
<dbReference type="RefSeq" id="WP_132023073.1">
    <property type="nucleotide sequence ID" value="NZ_CP016605.1"/>
</dbReference>
<dbReference type="GO" id="GO:0005509">
    <property type="term" value="F:calcium ion binding"/>
    <property type="evidence" value="ECO:0007669"/>
    <property type="project" value="InterPro"/>
</dbReference>
<feature type="domain" description="Haemolysin-type calcium binding-related" evidence="5">
    <location>
        <begin position="1402"/>
        <end position="1428"/>
    </location>
</feature>
<dbReference type="PRINTS" id="PR00313">
    <property type="entry name" value="CABNDNGRPT"/>
</dbReference>
<keyword evidence="2" id="KW-0964">Secreted</keyword>
<evidence type="ECO:0000256" key="2">
    <source>
        <dbReference type="ARBA" id="ARBA00022525"/>
    </source>
</evidence>
<feature type="domain" description="Haemolysin-type calcium binding-related" evidence="5">
    <location>
        <begin position="1947"/>
        <end position="1986"/>
    </location>
</feature>
<evidence type="ECO:0000313" key="6">
    <source>
        <dbReference type="EMBL" id="TCP13478.1"/>
    </source>
</evidence>
<dbReference type="Proteomes" id="UP000294841">
    <property type="component" value="Unassembled WGS sequence"/>
</dbReference>
<comment type="caution">
    <text evidence="6">The sequence shown here is derived from an EMBL/GenBank/DDBJ whole genome shotgun (WGS) entry which is preliminary data.</text>
</comment>
<feature type="domain" description="Haemolysin-type calcium binding-related" evidence="5">
    <location>
        <begin position="1127"/>
        <end position="1153"/>
    </location>
</feature>
<keyword evidence="7" id="KW-1185">Reference proteome</keyword>
<dbReference type="InterPro" id="IPR010566">
    <property type="entry name" value="Haemolys_ca-bd"/>
</dbReference>
<dbReference type="SUPFAM" id="SSF51120">
    <property type="entry name" value="beta-Roll"/>
    <property type="match status" value="7"/>
</dbReference>
<dbReference type="Gene3D" id="2.150.10.10">
    <property type="entry name" value="Serralysin-like metalloprotease, C-terminal"/>
    <property type="match status" value="7"/>
</dbReference>
<comment type="subcellular location">
    <subcellularLocation>
        <location evidence="1">Secreted</location>
    </subcellularLocation>
</comment>
<evidence type="ECO:0000256" key="3">
    <source>
        <dbReference type="ARBA" id="ARBA00022837"/>
    </source>
</evidence>
<reference evidence="6 7" key="1">
    <citation type="submission" date="2019-03" db="EMBL/GenBank/DDBJ databases">
        <title>Genomic Encyclopedia of Type Strains, Phase IV (KMG-IV): sequencing the most valuable type-strain genomes for metagenomic binning, comparative biology and taxonomic classification.</title>
        <authorList>
            <person name="Goeker M."/>
        </authorList>
    </citation>
    <scope>NUCLEOTIDE SEQUENCE [LARGE SCALE GENOMIC DNA]</scope>
    <source>
        <strain evidence="6 7">DSM 28231</strain>
    </source>
</reference>
<proteinExistence type="predicted"/>
<dbReference type="PROSITE" id="PS00330">
    <property type="entry name" value="HEMOLYSIN_CALCIUM"/>
    <property type="match status" value="4"/>
</dbReference>
<dbReference type="PANTHER" id="PTHR38340">
    <property type="entry name" value="S-LAYER PROTEIN"/>
    <property type="match status" value="1"/>
</dbReference>
<protein>
    <submittedName>
        <fullName evidence="6">Ca2+-binding RTX toxin-like protein</fullName>
    </submittedName>
</protein>
<evidence type="ECO:0000259" key="5">
    <source>
        <dbReference type="Pfam" id="PF06594"/>
    </source>
</evidence>